<dbReference type="EMBL" id="JACCBU010000001">
    <property type="protein sequence ID" value="NYE69810.1"/>
    <property type="molecule type" value="Genomic_DNA"/>
</dbReference>
<evidence type="ECO:0000259" key="6">
    <source>
        <dbReference type="PROSITE" id="PS50893"/>
    </source>
</evidence>
<dbReference type="PROSITE" id="PS50893">
    <property type="entry name" value="ABC_TRANSPORTER_2"/>
    <property type="match status" value="2"/>
</dbReference>
<dbReference type="Pfam" id="PF00005">
    <property type="entry name" value="ABC_tran"/>
    <property type="match status" value="2"/>
</dbReference>
<feature type="domain" description="ABC transporter" evidence="6">
    <location>
        <begin position="2"/>
        <end position="241"/>
    </location>
</feature>
<protein>
    <submittedName>
        <fullName evidence="7">Energy-coupling factor transport system ATP-binding protein</fullName>
        <ecNumber evidence="7">3.6.3.-</ecNumber>
    </submittedName>
</protein>
<reference evidence="7 8" key="1">
    <citation type="submission" date="2020-07" db="EMBL/GenBank/DDBJ databases">
        <title>Sequencing the genomes of 1000 actinobacteria strains.</title>
        <authorList>
            <person name="Klenk H.-P."/>
        </authorList>
    </citation>
    <scope>NUCLEOTIDE SEQUENCE [LARGE SCALE GENOMIC DNA]</scope>
    <source>
        <strain evidence="7 8">DSM 22083</strain>
    </source>
</reference>
<feature type="region of interest" description="Disordered" evidence="5">
    <location>
        <begin position="457"/>
        <end position="476"/>
    </location>
</feature>
<dbReference type="InterPro" id="IPR003593">
    <property type="entry name" value="AAA+_ATPase"/>
</dbReference>
<dbReference type="EC" id="3.6.3.-" evidence="7"/>
<evidence type="ECO:0000256" key="4">
    <source>
        <dbReference type="ARBA" id="ARBA00022840"/>
    </source>
</evidence>
<evidence type="ECO:0000256" key="3">
    <source>
        <dbReference type="ARBA" id="ARBA00022741"/>
    </source>
</evidence>
<dbReference type="CDD" id="cd03225">
    <property type="entry name" value="ABC_cobalt_CbiO_domain1"/>
    <property type="match status" value="1"/>
</dbReference>
<dbReference type="InterPro" id="IPR027417">
    <property type="entry name" value="P-loop_NTPase"/>
</dbReference>
<evidence type="ECO:0000313" key="7">
    <source>
        <dbReference type="EMBL" id="NYE69810.1"/>
    </source>
</evidence>
<evidence type="ECO:0000256" key="5">
    <source>
        <dbReference type="SAM" id="MobiDB-lite"/>
    </source>
</evidence>
<dbReference type="GO" id="GO:0043190">
    <property type="term" value="C:ATP-binding cassette (ABC) transporter complex"/>
    <property type="evidence" value="ECO:0007669"/>
    <property type="project" value="TreeGrafter"/>
</dbReference>
<sequence length="476" mass="51064">MIDIRDVHWRYAAATEPALRGFNLTVEPGEVVLLCGASGSGKSTALRLLNGLIPHFHDGDLQGTVRVAGLPVPDTPLEELGRRTGSVLQHPRRQFFTGAVGPELAFALENLGTDPSVIRRQVELTAADFGLLPLLERPLAALSGGEQQRVACAAAVTHRPVLVLFDEPTSNLSTDAIDHFVAGVRRLRAAGAAVVIAEHRLHPLRDVVDRVVVLRDGRVETGWTAAEFRRLDDATLASAGLRGDLAPVTGPRPAPPEHDHGLRLEDVRCAERGRPTLTLDRAFFPAGAVTAVRGPNGAGKTTLARVITGLQRHRGVVRLNGQPLGPARRQRSSALVMQDVQRQLFTDRVTAELTLGGSAVDDERVTALLADLDLLVVRDRHPLALSGGQQQRVAIAAARLSGKPIVIFDEPSSGVDRRHLASITRVIRELADEGAVVVVISHDEALLAPVADHALELVPPNGSGSHETERNQAWAR</sequence>
<dbReference type="InterPro" id="IPR050095">
    <property type="entry name" value="ECF_ABC_transporter_ATP-bd"/>
</dbReference>
<accession>A0A7Y9LAP4</accession>
<keyword evidence="7" id="KW-0378">Hydrolase</keyword>
<keyword evidence="2" id="KW-0813">Transport</keyword>
<keyword evidence="4 7" id="KW-0067">ATP-binding</keyword>
<comment type="caution">
    <text evidence="7">The sequence shown here is derived from an EMBL/GenBank/DDBJ whole genome shotgun (WGS) entry which is preliminary data.</text>
</comment>
<proteinExistence type="inferred from homology"/>
<comment type="similarity">
    <text evidence="1">Belongs to the ABC transporter superfamily.</text>
</comment>
<dbReference type="GO" id="GO:0005524">
    <property type="term" value="F:ATP binding"/>
    <property type="evidence" value="ECO:0007669"/>
    <property type="project" value="UniProtKB-KW"/>
</dbReference>
<evidence type="ECO:0000313" key="8">
    <source>
        <dbReference type="Proteomes" id="UP000569914"/>
    </source>
</evidence>
<keyword evidence="3" id="KW-0547">Nucleotide-binding</keyword>
<dbReference type="RefSeq" id="WP_179748813.1">
    <property type="nucleotide sequence ID" value="NZ_JACCBU010000001.1"/>
</dbReference>
<dbReference type="GO" id="GO:0016887">
    <property type="term" value="F:ATP hydrolysis activity"/>
    <property type="evidence" value="ECO:0007669"/>
    <property type="project" value="InterPro"/>
</dbReference>
<gene>
    <name evidence="7" type="ORF">BKA15_001139</name>
</gene>
<dbReference type="InterPro" id="IPR003439">
    <property type="entry name" value="ABC_transporter-like_ATP-bd"/>
</dbReference>
<evidence type="ECO:0000256" key="2">
    <source>
        <dbReference type="ARBA" id="ARBA00022448"/>
    </source>
</evidence>
<evidence type="ECO:0000256" key="1">
    <source>
        <dbReference type="ARBA" id="ARBA00005417"/>
    </source>
</evidence>
<organism evidence="7 8">
    <name type="scientific">Microlunatus parietis</name>
    <dbReference type="NCBI Taxonomy" id="682979"/>
    <lineage>
        <taxon>Bacteria</taxon>
        <taxon>Bacillati</taxon>
        <taxon>Actinomycetota</taxon>
        <taxon>Actinomycetes</taxon>
        <taxon>Propionibacteriales</taxon>
        <taxon>Propionibacteriaceae</taxon>
        <taxon>Microlunatus</taxon>
    </lineage>
</organism>
<dbReference type="PANTHER" id="PTHR43553">
    <property type="entry name" value="HEAVY METAL TRANSPORTER"/>
    <property type="match status" value="1"/>
</dbReference>
<dbReference type="SMART" id="SM00382">
    <property type="entry name" value="AAA"/>
    <property type="match status" value="2"/>
</dbReference>
<keyword evidence="8" id="KW-1185">Reference proteome</keyword>
<dbReference type="InterPro" id="IPR015856">
    <property type="entry name" value="ABC_transpr_CbiO/EcfA_su"/>
</dbReference>
<feature type="domain" description="ABC transporter" evidence="6">
    <location>
        <begin position="262"/>
        <end position="475"/>
    </location>
</feature>
<dbReference type="Proteomes" id="UP000569914">
    <property type="component" value="Unassembled WGS sequence"/>
</dbReference>
<dbReference type="SUPFAM" id="SSF52540">
    <property type="entry name" value="P-loop containing nucleoside triphosphate hydrolases"/>
    <property type="match status" value="2"/>
</dbReference>
<dbReference type="Gene3D" id="3.40.50.300">
    <property type="entry name" value="P-loop containing nucleotide triphosphate hydrolases"/>
    <property type="match status" value="2"/>
</dbReference>
<name>A0A7Y9LAP4_9ACTN</name>
<dbReference type="GO" id="GO:0042626">
    <property type="term" value="F:ATPase-coupled transmembrane transporter activity"/>
    <property type="evidence" value="ECO:0007669"/>
    <property type="project" value="TreeGrafter"/>
</dbReference>
<dbReference type="AlphaFoldDB" id="A0A7Y9LAP4"/>